<accession>A0A224XTG6</accession>
<protein>
    <submittedName>
        <fullName evidence="1">Putative secreted protein</fullName>
    </submittedName>
</protein>
<organism evidence="1">
    <name type="scientific">Panstrongylus lignarius</name>
    <dbReference type="NCBI Taxonomy" id="156445"/>
    <lineage>
        <taxon>Eukaryota</taxon>
        <taxon>Metazoa</taxon>
        <taxon>Ecdysozoa</taxon>
        <taxon>Arthropoda</taxon>
        <taxon>Hexapoda</taxon>
        <taxon>Insecta</taxon>
        <taxon>Pterygota</taxon>
        <taxon>Neoptera</taxon>
        <taxon>Paraneoptera</taxon>
        <taxon>Hemiptera</taxon>
        <taxon>Heteroptera</taxon>
        <taxon>Panheteroptera</taxon>
        <taxon>Cimicomorpha</taxon>
        <taxon>Reduviidae</taxon>
        <taxon>Triatominae</taxon>
        <taxon>Panstrongylus</taxon>
    </lineage>
</organism>
<evidence type="ECO:0000313" key="1">
    <source>
        <dbReference type="EMBL" id="JAW15835.1"/>
    </source>
</evidence>
<dbReference type="AlphaFoldDB" id="A0A224XTG6"/>
<proteinExistence type="predicted"/>
<name>A0A224XTG6_9HEMI</name>
<sequence length="75" mass="9045">MFSWFTRTLLIWFDFRVRIRGYLRTGSLFLIKGFFNTERFMSVSIKFVGKNIFTCFTRVINIAITKSHMSLKIFF</sequence>
<dbReference type="EMBL" id="GFTR01000591">
    <property type="protein sequence ID" value="JAW15835.1"/>
    <property type="molecule type" value="Transcribed_RNA"/>
</dbReference>
<reference evidence="1" key="1">
    <citation type="journal article" date="2018" name="PLoS Negl. Trop. Dis.">
        <title>An insight into the salivary gland and fat body transcriptome of Panstrongylus lignarius (Hemiptera: Heteroptera), the main vector of Chagas disease in Peru.</title>
        <authorList>
            <person name="Nevoa J.C."/>
            <person name="Mendes M.T."/>
            <person name="da Silva M.V."/>
            <person name="Soares S.C."/>
            <person name="Oliveira C.J.F."/>
            <person name="Ribeiro J.M.C."/>
        </authorList>
    </citation>
    <scope>NUCLEOTIDE SEQUENCE</scope>
</reference>